<evidence type="ECO:0000256" key="5">
    <source>
        <dbReference type="ARBA" id="ARBA00022840"/>
    </source>
</evidence>
<dbReference type="SUPFAM" id="SSF52540">
    <property type="entry name" value="P-loop containing nucleoside triphosphate hydrolases"/>
    <property type="match status" value="1"/>
</dbReference>
<keyword evidence="7" id="KW-0233">DNA recombination</keyword>
<comment type="similarity">
    <text evidence="2">Belongs to the RecA family. RAD51 subfamily.</text>
</comment>
<evidence type="ECO:0000256" key="4">
    <source>
        <dbReference type="ARBA" id="ARBA00022763"/>
    </source>
</evidence>
<protein>
    <submittedName>
        <fullName evidence="11">DNA repair protein RAD51-like 4</fullName>
    </submittedName>
</protein>
<dbReference type="GO" id="GO:0033063">
    <property type="term" value="C:Rad51B-Rad51C-Rad51D-XRCC2 complex"/>
    <property type="evidence" value="ECO:0007669"/>
    <property type="project" value="TreeGrafter"/>
</dbReference>
<keyword evidence="3" id="KW-0547">Nucleotide-binding</keyword>
<keyword evidence="4" id="KW-0227">DNA damage</keyword>
<gene>
    <name evidence="11" type="ORF">HOLleu_11310</name>
</gene>
<keyword evidence="8" id="KW-0234">DNA repair</keyword>
<evidence type="ECO:0000313" key="11">
    <source>
        <dbReference type="EMBL" id="KAJ8043979.1"/>
    </source>
</evidence>
<keyword evidence="12" id="KW-1185">Reference proteome</keyword>
<dbReference type="Pfam" id="PF08423">
    <property type="entry name" value="Rad51"/>
    <property type="match status" value="1"/>
</dbReference>
<dbReference type="InterPro" id="IPR027417">
    <property type="entry name" value="P-loop_NTPase"/>
</dbReference>
<reference evidence="11" key="1">
    <citation type="submission" date="2021-10" db="EMBL/GenBank/DDBJ databases">
        <title>Tropical sea cucumber genome reveals ecological adaptation and Cuvierian tubules defense mechanism.</title>
        <authorList>
            <person name="Chen T."/>
        </authorList>
    </citation>
    <scope>NUCLEOTIDE SEQUENCE</scope>
    <source>
        <strain evidence="11">Nanhai2018</strain>
        <tissue evidence="11">Muscle</tissue>
    </source>
</reference>
<organism evidence="11 12">
    <name type="scientific">Holothuria leucospilota</name>
    <name type="common">Black long sea cucumber</name>
    <name type="synonym">Mertensiothuria leucospilota</name>
    <dbReference type="NCBI Taxonomy" id="206669"/>
    <lineage>
        <taxon>Eukaryota</taxon>
        <taxon>Metazoa</taxon>
        <taxon>Echinodermata</taxon>
        <taxon>Eleutherozoa</taxon>
        <taxon>Echinozoa</taxon>
        <taxon>Holothuroidea</taxon>
        <taxon>Aspidochirotacea</taxon>
        <taxon>Aspidochirotida</taxon>
        <taxon>Holothuriidae</taxon>
        <taxon>Holothuria</taxon>
    </lineage>
</organism>
<dbReference type="GO" id="GO:0000400">
    <property type="term" value="F:four-way junction DNA binding"/>
    <property type="evidence" value="ECO:0007669"/>
    <property type="project" value="TreeGrafter"/>
</dbReference>
<evidence type="ECO:0000256" key="8">
    <source>
        <dbReference type="ARBA" id="ARBA00023204"/>
    </source>
</evidence>
<dbReference type="Proteomes" id="UP001152320">
    <property type="component" value="Chromosome 4"/>
</dbReference>
<evidence type="ECO:0000259" key="10">
    <source>
        <dbReference type="PROSITE" id="PS50162"/>
    </source>
</evidence>
<dbReference type="GO" id="GO:0005815">
    <property type="term" value="C:microtubule organizing center"/>
    <property type="evidence" value="ECO:0007669"/>
    <property type="project" value="TreeGrafter"/>
</dbReference>
<name>A0A9Q1HF30_HOLLE</name>
<dbReference type="PANTHER" id="PTHR46457">
    <property type="entry name" value="DNA REPAIR PROTEIN RAD51 HOMOLOG 4"/>
    <property type="match status" value="1"/>
</dbReference>
<comment type="subcellular location">
    <subcellularLocation>
        <location evidence="1">Nucleus</location>
    </subcellularLocation>
</comment>
<dbReference type="Pfam" id="PF21794">
    <property type="entry name" value="RAD51D_N"/>
    <property type="match status" value="1"/>
</dbReference>
<dbReference type="InterPro" id="IPR013632">
    <property type="entry name" value="Rad51_C"/>
</dbReference>
<dbReference type="OrthoDB" id="336321at2759"/>
<evidence type="ECO:0000256" key="7">
    <source>
        <dbReference type="ARBA" id="ARBA00023172"/>
    </source>
</evidence>
<proteinExistence type="inferred from homology"/>
<dbReference type="Gene3D" id="3.40.50.300">
    <property type="entry name" value="P-loop containing nucleotide triphosphate hydrolases"/>
    <property type="match status" value="1"/>
</dbReference>
<keyword evidence="9" id="KW-0539">Nucleus</keyword>
<keyword evidence="6" id="KW-0238">DNA-binding</keyword>
<dbReference type="GO" id="GO:0005657">
    <property type="term" value="C:replication fork"/>
    <property type="evidence" value="ECO:0007669"/>
    <property type="project" value="TreeGrafter"/>
</dbReference>
<feature type="domain" description="RecA family profile 1" evidence="10">
    <location>
        <begin position="69"/>
        <end position="242"/>
    </location>
</feature>
<accession>A0A9Q1HF30</accession>
<dbReference type="GO" id="GO:0000723">
    <property type="term" value="P:telomere maintenance"/>
    <property type="evidence" value="ECO:0007669"/>
    <property type="project" value="TreeGrafter"/>
</dbReference>
<dbReference type="InterPro" id="IPR051988">
    <property type="entry name" value="HRR_RAD51_Paralog"/>
</dbReference>
<dbReference type="GO" id="GO:0042148">
    <property type="term" value="P:DNA strand invasion"/>
    <property type="evidence" value="ECO:0007669"/>
    <property type="project" value="TreeGrafter"/>
</dbReference>
<keyword evidence="5" id="KW-0067">ATP-binding</keyword>
<comment type="caution">
    <text evidence="11">The sequence shown here is derived from an EMBL/GenBank/DDBJ whole genome shotgun (WGS) entry which is preliminary data.</text>
</comment>
<evidence type="ECO:0000256" key="1">
    <source>
        <dbReference type="ARBA" id="ARBA00004123"/>
    </source>
</evidence>
<dbReference type="GO" id="GO:0000724">
    <property type="term" value="P:double-strand break repair via homologous recombination"/>
    <property type="evidence" value="ECO:0007669"/>
    <property type="project" value="TreeGrafter"/>
</dbReference>
<dbReference type="EMBL" id="JAIZAY010000004">
    <property type="protein sequence ID" value="KAJ8043979.1"/>
    <property type="molecule type" value="Genomic_DNA"/>
</dbReference>
<dbReference type="CDD" id="cd19489">
    <property type="entry name" value="Rad51D"/>
    <property type="match status" value="1"/>
</dbReference>
<dbReference type="GO" id="GO:0003697">
    <property type="term" value="F:single-stranded DNA binding"/>
    <property type="evidence" value="ECO:0007669"/>
    <property type="project" value="TreeGrafter"/>
</dbReference>
<dbReference type="GO" id="GO:0007131">
    <property type="term" value="P:reciprocal meiotic recombination"/>
    <property type="evidence" value="ECO:0007669"/>
    <property type="project" value="TreeGrafter"/>
</dbReference>
<dbReference type="InterPro" id="IPR020588">
    <property type="entry name" value="RecA_ATP-bd"/>
</dbReference>
<evidence type="ECO:0000313" key="12">
    <source>
        <dbReference type="Proteomes" id="UP001152320"/>
    </source>
</evidence>
<dbReference type="PROSITE" id="PS50162">
    <property type="entry name" value="RECA_2"/>
    <property type="match status" value="1"/>
</dbReference>
<dbReference type="InterPro" id="IPR047323">
    <property type="entry name" value="Rad51D_C"/>
</dbReference>
<evidence type="ECO:0000256" key="9">
    <source>
        <dbReference type="ARBA" id="ARBA00023242"/>
    </source>
</evidence>
<evidence type="ECO:0000256" key="2">
    <source>
        <dbReference type="ARBA" id="ARBA00007095"/>
    </source>
</evidence>
<dbReference type="InterPro" id="IPR048943">
    <property type="entry name" value="RAD51D_N"/>
</dbReference>
<dbReference type="AlphaFoldDB" id="A0A9Q1HF30"/>
<dbReference type="GO" id="GO:0005524">
    <property type="term" value="F:ATP binding"/>
    <property type="evidence" value="ECO:0007669"/>
    <property type="project" value="UniProtKB-KW"/>
</dbReference>
<dbReference type="PANTHER" id="PTHR46457:SF1">
    <property type="entry name" value="DNA REPAIR PROTEIN RAD51 HOMOLOG 4"/>
    <property type="match status" value="1"/>
</dbReference>
<evidence type="ECO:0000256" key="3">
    <source>
        <dbReference type="ARBA" id="ARBA00022741"/>
    </source>
</evidence>
<evidence type="ECO:0000256" key="6">
    <source>
        <dbReference type="ARBA" id="ARBA00023125"/>
    </source>
</evidence>
<sequence>MMRQKQVRLYISFCDALTVSDIICSDVEELARKCGISYKVLLSIRKVLFAQCAPIPISGANLYKEVIASVAILPTGCQSIDKLLDGGFYTCELLEVAGPTRSGKTQFCLTAAASFATQSSQNVLYVDTTGGFSPQRLQEIMAKKGCTLQVIREALKKIQCKQVFDIFELLELLEDIRGCLEQGQEDDRPSVRMVIVDSVSALMAPLLGGNQVDGQALLHHLAQALKILSVEFYTAVMVTNNVVQGDSAEDVKPALGRSWLGVPHSRLMLRYKTANSLPGGGDYCGAVERCATLVKSQRQPTGRYAPFVISGKGVTDS</sequence>
<dbReference type="GO" id="GO:0140664">
    <property type="term" value="F:ATP-dependent DNA damage sensor activity"/>
    <property type="evidence" value="ECO:0007669"/>
    <property type="project" value="InterPro"/>
</dbReference>